<dbReference type="AlphaFoldDB" id="A0A7X3BUU2"/>
<dbReference type="RefSeq" id="WP_155164180.1">
    <property type="nucleotide sequence ID" value="NZ_WNBG01000007.1"/>
</dbReference>
<dbReference type="GO" id="GO:0009236">
    <property type="term" value="P:cobalamin biosynthetic process"/>
    <property type="evidence" value="ECO:0007669"/>
    <property type="project" value="InterPro"/>
</dbReference>
<proteinExistence type="predicted"/>
<dbReference type="OrthoDB" id="9757976at2"/>
<dbReference type="GO" id="GO:0051116">
    <property type="term" value="F:cobaltochelatase activity"/>
    <property type="evidence" value="ECO:0007669"/>
    <property type="project" value="UniProtKB-EC"/>
</dbReference>
<dbReference type="EC" id="6.6.1.2" evidence="2"/>
<dbReference type="PANTHER" id="PTHR44119">
    <property type="entry name" value="MAGNESIUM-CHELATASE SUBUNIT CHLH, CHLOROPLASTIC"/>
    <property type="match status" value="1"/>
</dbReference>
<name>A0A7X3BUU2_9FIRM</name>
<evidence type="ECO:0000313" key="5">
    <source>
        <dbReference type="Proteomes" id="UP000484547"/>
    </source>
</evidence>
<organism evidence="2 5">
    <name type="scientific">Phascolarctobacterium faecium</name>
    <dbReference type="NCBI Taxonomy" id="33025"/>
    <lineage>
        <taxon>Bacteria</taxon>
        <taxon>Bacillati</taxon>
        <taxon>Bacillota</taxon>
        <taxon>Negativicutes</taxon>
        <taxon>Acidaminococcales</taxon>
        <taxon>Acidaminococcaceae</taxon>
        <taxon>Phascolarctobacterium</taxon>
    </lineage>
</organism>
<keyword evidence="2" id="KW-0436">Ligase</keyword>
<dbReference type="CDD" id="cd10150">
    <property type="entry name" value="CobN_like"/>
    <property type="match status" value="1"/>
</dbReference>
<dbReference type="Proteomes" id="UP000484547">
    <property type="component" value="Unassembled WGS sequence"/>
</dbReference>
<feature type="domain" description="CobN/magnesium chelatase" evidence="1">
    <location>
        <begin position="113"/>
        <end position="1215"/>
    </location>
</feature>
<evidence type="ECO:0000313" key="2">
    <source>
        <dbReference type="EMBL" id="MTT75452.1"/>
    </source>
</evidence>
<accession>A0A7X3BUU2</accession>
<dbReference type="Pfam" id="PF02514">
    <property type="entry name" value="CobN-Mg_chel"/>
    <property type="match status" value="1"/>
</dbReference>
<dbReference type="NCBIfam" id="TIGR02257">
    <property type="entry name" value="cobalto_cobN"/>
    <property type="match status" value="1"/>
</dbReference>
<keyword evidence="4" id="KW-1185">Reference proteome</keyword>
<dbReference type="EMBL" id="WNBW01000008">
    <property type="protein sequence ID" value="MTU04579.1"/>
    <property type="molecule type" value="Genomic_DNA"/>
</dbReference>
<dbReference type="InterPro" id="IPR003672">
    <property type="entry name" value="CobN/Mg_chltase"/>
</dbReference>
<evidence type="ECO:0000313" key="4">
    <source>
        <dbReference type="Proteomes" id="UP000443070"/>
    </source>
</evidence>
<dbReference type="InterPro" id="IPR011953">
    <property type="entry name" value="Cobalto_CobN"/>
</dbReference>
<sequence length="1238" mass="140767">MSKVVFLSNVDRRFAMMQVALQQLQQENLLSNDSVCAKLSDNTVWNDEWQKLLEDAGILLLKWMGAGLDTPFFKKLLPFIKKHQLRYYIDAAGTEEEELVSGIEKNDLEKLKAYALYSGMKNYRNLFLYANGILTGKTDIELPDPMYWSAIYHPKAKTVYTDLAAYKKDFCDAAKPTIGILFYRDEWVWGDLAYQTALIEEIERQGMNAVCVFSNGMPVLELGMPSLIKIFEDYFCENGVPSIDVFINTMKFSLTGARSMTLDFLKKFNVPVLQAYTLLTPYENWRDDFEGMNAMEVSISVTMPEFDGAIHGVPIANKKLLENGDVRYLPINERIVRMVNKARKWAVLRRKKNADKKVAIIFHNYPPRNSNIGSAVGLDTIESIRLVLQALRERGYKVDTIPEDGKEFINELTANATNDRALLTEKQLAAANKLSGADYRKFFELQDEGVKAQLVKDWGEAPGEVMNYDGDLLIPGTMNGNIFVTVQPPRGFGEDPSKIYHSPFCAPTHHYLGFYHWLRDIWQADAVVHVGTHGSLEWLPGKNAGLNNTCYPDISLGDLPNIYPYLITITGEGIQAKRRGAACLIEHLPPPMTDAGVYDELEELEKLMDEYCHFETTQPENLEKLQSLILEKVVQANLQDEVFFDEEKPFNDYVMDLHNYITDLKNMQVRIGLHILGQPPQDENLREYLMLLTRLENGDIPSLMQVLAKQYGFDYYDLLENSGLIYEPLNITYGALIDKLRARSRNIIALLIEHGFDEEKLYNLENLEWVCDGSSEFKLALKQICCYICNNIYPNLMLTSQERENLLRGLEGQYIEPGPSGAPSSGGADLLPTGRNFYGIDPRNLPTPAAWEIGKTLGDQVIERYISEEGRYPESVGIVLWSGANMRSHGQCVAEFLYLLGVRPQWQHGSQRVIGLEVIPLMELKRPRIDVTARISGLFRDTMPSVMNLLDKAVLLVGELEEDEEQNYVRKHLLADSLELEAEGLTKEDAWRQAAFRIFGDEQGVYGAGVAALLEAKNWESIDDIAEVYVRWGAHAYGGKVKGKFLPQQFRKRMGSLDVTIKNEDNHETNMLSSDDYNAYHGGMIAAVRSIKGSAPRSYCGDSTDKSKVVMHSVQEEAKRIFRSEAINPKFIEGMMKHGYKGAADMANYIAHSFQWDATSAVMEDWMYEKYAEKYTFDPKVQEWLRDVNPWALQRMAEILLEADQRGLWQAKPETKAELQKIYLSVEGELEERSDEHS</sequence>
<protein>
    <submittedName>
        <fullName evidence="2">Cobaltochelatase subunit CobN</fullName>
        <ecNumber evidence="2">6.6.1.2</ecNumber>
    </submittedName>
</protein>
<evidence type="ECO:0000313" key="3">
    <source>
        <dbReference type="EMBL" id="MTU04579.1"/>
    </source>
</evidence>
<evidence type="ECO:0000259" key="1">
    <source>
        <dbReference type="Pfam" id="PF02514"/>
    </source>
</evidence>
<dbReference type="Proteomes" id="UP000443070">
    <property type="component" value="Unassembled WGS sequence"/>
</dbReference>
<reference evidence="4 5" key="1">
    <citation type="journal article" date="2019" name="Nat. Med.">
        <title>A library of human gut bacterial isolates paired with longitudinal multiomics data enables mechanistic microbiome research.</title>
        <authorList>
            <person name="Poyet M."/>
            <person name="Groussin M."/>
            <person name="Gibbons S.M."/>
            <person name="Avila-Pacheco J."/>
            <person name="Jiang X."/>
            <person name="Kearney S.M."/>
            <person name="Perrotta A.R."/>
            <person name="Berdy B."/>
            <person name="Zhao S."/>
            <person name="Lieberman T.D."/>
            <person name="Swanson P.K."/>
            <person name="Smith M."/>
            <person name="Roesemann S."/>
            <person name="Alexander J.E."/>
            <person name="Rich S.A."/>
            <person name="Livny J."/>
            <person name="Vlamakis H."/>
            <person name="Clish C."/>
            <person name="Bullock K."/>
            <person name="Deik A."/>
            <person name="Scott J."/>
            <person name="Pierce K.A."/>
            <person name="Xavier R.J."/>
            <person name="Alm E.J."/>
        </authorList>
    </citation>
    <scope>NUCLEOTIDE SEQUENCE [LARGE SCALE GENOMIC DNA]</scope>
    <source>
        <strain evidence="2 5">BIOML-A13</strain>
        <strain evidence="3 4">BIOML-A3</strain>
    </source>
</reference>
<dbReference type="EMBL" id="WNBM01000001">
    <property type="protein sequence ID" value="MTT75452.1"/>
    <property type="molecule type" value="Genomic_DNA"/>
</dbReference>
<dbReference type="PANTHER" id="PTHR44119:SF4">
    <property type="entry name" value="AEROBIC COBALTOCHELATASE SUBUNIT COBN"/>
    <property type="match status" value="1"/>
</dbReference>
<comment type="caution">
    <text evidence="2">The sequence shown here is derived from an EMBL/GenBank/DDBJ whole genome shotgun (WGS) entry which is preliminary data.</text>
</comment>
<gene>
    <name evidence="2" type="primary">cobN</name>
    <name evidence="2" type="ORF">GMD11_04085</name>
    <name evidence="3" type="ORF">GMD18_09230</name>
</gene>